<feature type="compositionally biased region" description="Polar residues" evidence="1">
    <location>
        <begin position="175"/>
        <end position="187"/>
    </location>
</feature>
<reference evidence="3 4" key="1">
    <citation type="submission" date="2018-06" db="EMBL/GenBank/DDBJ databases">
        <title>Genomic Encyclopedia of Archaeal and Bacterial Type Strains, Phase II (KMG-II): from individual species to whole genera.</title>
        <authorList>
            <person name="Goeker M."/>
        </authorList>
    </citation>
    <scope>NUCLEOTIDE SEQUENCE [LARGE SCALE GENOMIC DNA]</scope>
    <source>
        <strain evidence="3 4">DSM 17205</strain>
    </source>
</reference>
<protein>
    <submittedName>
        <fullName evidence="3">Outer membrane protein with beta-barrel domain</fullName>
    </submittedName>
</protein>
<name>A0ABX5Q329_9FLAO</name>
<evidence type="ECO:0000313" key="3">
    <source>
        <dbReference type="EMBL" id="PZX44267.1"/>
    </source>
</evidence>
<dbReference type="InterPro" id="IPR011250">
    <property type="entry name" value="OMP/PagP_B-barrel"/>
</dbReference>
<accession>A0ABX5Q329</accession>
<keyword evidence="2" id="KW-0812">Transmembrane</keyword>
<dbReference type="SUPFAM" id="SSF56925">
    <property type="entry name" value="OMPA-like"/>
    <property type="match status" value="1"/>
</dbReference>
<feature type="transmembrane region" description="Helical" evidence="2">
    <location>
        <begin position="45"/>
        <end position="67"/>
    </location>
</feature>
<feature type="region of interest" description="Disordered" evidence="1">
    <location>
        <begin position="89"/>
        <end position="187"/>
    </location>
</feature>
<gene>
    <name evidence="3" type="ORF">LX97_01278</name>
</gene>
<keyword evidence="2" id="KW-1133">Transmembrane helix</keyword>
<dbReference type="EMBL" id="QKZR01000001">
    <property type="protein sequence ID" value="PZX44267.1"/>
    <property type="molecule type" value="Genomic_DNA"/>
</dbReference>
<sequence length="529" mass="58471">MSDKKNIDRLFQEKFKDFEVQPPSNVWDAIDKELDQKTDRKVVPLWWKFAGIAAVLAILFSSIYLGIENNEENKSQPFVTGDKEIKGDKNINVESKNDDNKNVKQLLPESNYKSNKESQYATEDLKTDKDSWSNLNKKSGGNNSTNSLIEKNNLITSSDKPSDTNSNIKKEKPLTNPSSLNSKSDSQIGIAQTENNINQPINKNENNKPVGSIENSAVNGVAVSDRNNSKTQLIEEKNSSLNKDKELIDNAVVAIDSTKNSLPTLEEIAAQEMKEDSVKNKVFKGKWAASTQVGPVYSNSMNGSAVNNEVANNDRNAGFNLSYGIGLSYELSPRLSVRTGINQVNMSYSTQDINYQVDFGIASRGNVVASQIYNSSAVRNSLPSNNFIANDALQAASVTQEFTSGQFQGIKGELSQQLGYIEVPLELKYSLLNRKLKINVLGGMSALFLTDNVVSVQNPGERLELGEDSNFNDFNQSANFGLGLGYDFTNQLGAFIEPTFKYQLNALRNNVADFRPYTIGIQSGVTYKF</sequence>
<organism evidence="3 4">
    <name type="scientific">Nonlabens dokdonensis</name>
    <dbReference type="NCBI Taxonomy" id="328515"/>
    <lineage>
        <taxon>Bacteria</taxon>
        <taxon>Pseudomonadati</taxon>
        <taxon>Bacteroidota</taxon>
        <taxon>Flavobacteriia</taxon>
        <taxon>Flavobacteriales</taxon>
        <taxon>Flavobacteriaceae</taxon>
        <taxon>Nonlabens</taxon>
    </lineage>
</organism>
<feature type="compositionally biased region" description="Polar residues" evidence="1">
    <location>
        <begin position="111"/>
        <end position="121"/>
    </location>
</feature>
<feature type="compositionally biased region" description="Low complexity" evidence="1">
    <location>
        <begin position="132"/>
        <end position="148"/>
    </location>
</feature>
<comment type="caution">
    <text evidence="3">The sequence shown here is derived from an EMBL/GenBank/DDBJ whole genome shotgun (WGS) entry which is preliminary data.</text>
</comment>
<feature type="compositionally biased region" description="Polar residues" evidence="1">
    <location>
        <begin position="149"/>
        <end position="167"/>
    </location>
</feature>
<proteinExistence type="predicted"/>
<dbReference type="Proteomes" id="UP000248584">
    <property type="component" value="Unassembled WGS sequence"/>
</dbReference>
<feature type="compositionally biased region" description="Basic and acidic residues" evidence="1">
    <location>
        <begin position="89"/>
        <end position="102"/>
    </location>
</feature>
<keyword evidence="2" id="KW-0472">Membrane</keyword>
<evidence type="ECO:0000256" key="2">
    <source>
        <dbReference type="SAM" id="Phobius"/>
    </source>
</evidence>
<evidence type="ECO:0000313" key="4">
    <source>
        <dbReference type="Proteomes" id="UP000248584"/>
    </source>
</evidence>
<dbReference type="RefSeq" id="WP_015362115.1">
    <property type="nucleotide sequence ID" value="NZ_QKZR01000001.1"/>
</dbReference>
<keyword evidence="4" id="KW-1185">Reference proteome</keyword>
<evidence type="ECO:0000256" key="1">
    <source>
        <dbReference type="SAM" id="MobiDB-lite"/>
    </source>
</evidence>
<dbReference type="Gene3D" id="2.40.160.20">
    <property type="match status" value="1"/>
</dbReference>